<dbReference type="EMBL" id="JAVDDT010000005">
    <property type="protein sequence ID" value="MDQ2070026.1"/>
    <property type="molecule type" value="Genomic_DNA"/>
</dbReference>
<dbReference type="InterPro" id="IPR002810">
    <property type="entry name" value="NfeD-like_C"/>
</dbReference>
<dbReference type="SUPFAM" id="SSF141322">
    <property type="entry name" value="NfeD domain-like"/>
    <property type="match status" value="1"/>
</dbReference>
<dbReference type="Gene3D" id="2.40.50.140">
    <property type="entry name" value="Nucleic acid-binding proteins"/>
    <property type="match status" value="1"/>
</dbReference>
<keyword evidence="4 5" id="KW-0472">Membrane</keyword>
<evidence type="ECO:0000256" key="2">
    <source>
        <dbReference type="ARBA" id="ARBA00022692"/>
    </source>
</evidence>
<dbReference type="Proteomes" id="UP001239019">
    <property type="component" value="Unassembled WGS sequence"/>
</dbReference>
<evidence type="ECO:0000256" key="4">
    <source>
        <dbReference type="ARBA" id="ARBA00023136"/>
    </source>
</evidence>
<feature type="domain" description="NfeD-like C-terminal" evidence="6">
    <location>
        <begin position="67"/>
        <end position="123"/>
    </location>
</feature>
<dbReference type="InterPro" id="IPR012340">
    <property type="entry name" value="NA-bd_OB-fold"/>
</dbReference>
<accession>A0ABU0W7R0</accession>
<dbReference type="Pfam" id="PF01957">
    <property type="entry name" value="NfeD"/>
    <property type="match status" value="1"/>
</dbReference>
<gene>
    <name evidence="7" type="ORF">RBH19_09075</name>
</gene>
<evidence type="ECO:0000259" key="6">
    <source>
        <dbReference type="Pfam" id="PF01957"/>
    </source>
</evidence>
<evidence type="ECO:0000256" key="5">
    <source>
        <dbReference type="SAM" id="Phobius"/>
    </source>
</evidence>
<reference evidence="7 8" key="1">
    <citation type="submission" date="2023-08" db="EMBL/GenBank/DDBJ databases">
        <title>Whole-genome sequencing of halo(alkali)philic microorganisms from hypersaline lakes.</title>
        <authorList>
            <person name="Sorokin D.Y."/>
            <person name="Abbas B."/>
            <person name="Merkel A.Y."/>
        </authorList>
    </citation>
    <scope>NUCLEOTIDE SEQUENCE [LARGE SCALE GENOMIC DNA]</scope>
    <source>
        <strain evidence="7 8">AB-CW4</strain>
    </source>
</reference>
<organism evidence="7 8">
    <name type="scientific">Natronospira bacteriovora</name>
    <dbReference type="NCBI Taxonomy" id="3069753"/>
    <lineage>
        <taxon>Bacteria</taxon>
        <taxon>Pseudomonadati</taxon>
        <taxon>Pseudomonadota</taxon>
        <taxon>Gammaproteobacteria</taxon>
        <taxon>Natronospirales</taxon>
        <taxon>Natronospiraceae</taxon>
        <taxon>Natronospira</taxon>
    </lineage>
</organism>
<comment type="caution">
    <text evidence="7">The sequence shown here is derived from an EMBL/GenBank/DDBJ whole genome shotgun (WGS) entry which is preliminary data.</text>
</comment>
<name>A0ABU0W7R0_9GAMM</name>
<evidence type="ECO:0000313" key="7">
    <source>
        <dbReference type="EMBL" id="MDQ2070026.1"/>
    </source>
</evidence>
<comment type="subcellular location">
    <subcellularLocation>
        <location evidence="1">Membrane</location>
        <topology evidence="1">Multi-pass membrane protein</topology>
    </subcellularLocation>
</comment>
<proteinExistence type="predicted"/>
<keyword evidence="3 5" id="KW-1133">Transmembrane helix</keyword>
<protein>
    <submittedName>
        <fullName evidence="7">NfeD family protein</fullName>
    </submittedName>
</protein>
<evidence type="ECO:0000256" key="3">
    <source>
        <dbReference type="ARBA" id="ARBA00022989"/>
    </source>
</evidence>
<dbReference type="InterPro" id="IPR052165">
    <property type="entry name" value="Membrane_assoc_protease"/>
</dbReference>
<evidence type="ECO:0000256" key="1">
    <source>
        <dbReference type="ARBA" id="ARBA00004141"/>
    </source>
</evidence>
<keyword evidence="2 5" id="KW-0812">Transmembrane</keyword>
<evidence type="ECO:0000313" key="8">
    <source>
        <dbReference type="Proteomes" id="UP001239019"/>
    </source>
</evidence>
<dbReference type="PANTHER" id="PTHR33507">
    <property type="entry name" value="INNER MEMBRANE PROTEIN YBBJ"/>
    <property type="match status" value="1"/>
</dbReference>
<sequence>MATVLRYVLLQIPGAALLGIMLYLAVQWEWMSGRLALWVMAIWLVKDALLFPVYRPALEGGQSPGPESMIGRTGISLTSVQDKGLIQIHGERWRARSRNGEFIPRADTVRVVAHERLLLIVERVRADEEKDEGDAKNPD</sequence>
<keyword evidence="8" id="KW-1185">Reference proteome</keyword>
<feature type="transmembrane region" description="Helical" evidence="5">
    <location>
        <begin position="6"/>
        <end position="26"/>
    </location>
</feature>
<dbReference type="RefSeq" id="WP_306728524.1">
    <property type="nucleotide sequence ID" value="NZ_JAVDDT010000005.1"/>
</dbReference>